<evidence type="ECO:0000313" key="3">
    <source>
        <dbReference type="Proteomes" id="UP000034107"/>
    </source>
</evidence>
<keyword evidence="1" id="KW-1133">Transmembrane helix</keyword>
<accession>A0A0G1NQ55</accession>
<dbReference type="Proteomes" id="UP000034107">
    <property type="component" value="Unassembled WGS sequence"/>
</dbReference>
<keyword evidence="1" id="KW-0812">Transmembrane</keyword>
<comment type="caution">
    <text evidence="2">The sequence shown here is derived from an EMBL/GenBank/DDBJ whole genome shotgun (WGS) entry which is preliminary data.</text>
</comment>
<name>A0A0G1NQ55_9BACT</name>
<organism evidence="2 3">
    <name type="scientific">Candidatus Nomurabacteria bacterium GW2011_GWA1_46_11</name>
    <dbReference type="NCBI Taxonomy" id="1618732"/>
    <lineage>
        <taxon>Bacteria</taxon>
        <taxon>Candidatus Nomuraibacteriota</taxon>
    </lineage>
</organism>
<evidence type="ECO:0000256" key="1">
    <source>
        <dbReference type="SAM" id="Phobius"/>
    </source>
</evidence>
<reference evidence="2 3" key="1">
    <citation type="journal article" date="2015" name="Nature">
        <title>rRNA introns, odd ribosomes, and small enigmatic genomes across a large radiation of phyla.</title>
        <authorList>
            <person name="Brown C.T."/>
            <person name="Hug L.A."/>
            <person name="Thomas B.C."/>
            <person name="Sharon I."/>
            <person name="Castelle C.J."/>
            <person name="Singh A."/>
            <person name="Wilkins M.J."/>
            <person name="Williams K.H."/>
            <person name="Banfield J.F."/>
        </authorList>
    </citation>
    <scope>NUCLEOTIDE SEQUENCE [LARGE SCALE GENOMIC DNA]</scope>
</reference>
<proteinExistence type="predicted"/>
<dbReference type="AlphaFoldDB" id="A0A0G1NQ55"/>
<dbReference type="EMBL" id="LCLS01000001">
    <property type="protein sequence ID" value="KKU22551.1"/>
    <property type="molecule type" value="Genomic_DNA"/>
</dbReference>
<feature type="transmembrane region" description="Helical" evidence="1">
    <location>
        <begin position="7"/>
        <end position="31"/>
    </location>
</feature>
<protein>
    <submittedName>
        <fullName evidence="2">Uncharacterized protein</fullName>
    </submittedName>
</protein>
<evidence type="ECO:0000313" key="2">
    <source>
        <dbReference type="EMBL" id="KKU22551.1"/>
    </source>
</evidence>
<keyword evidence="1" id="KW-0472">Membrane</keyword>
<sequence length="203" mass="22753">MKRSEKVFAVVAMSALAAALLVYTFCFGMMVQEGINLTKQNEALKADNSQLTYLVLNSVRSKLTEFSAENHMTAEEVALMTRALAEAQRCDNCTEIWERSGVHYSSVPLVARFWNDAGDGGYSIVAGREYQTPSTYGTMQKNYDPQFVIYYGGRGGIQYRREANGKLYRRIGANAWMPTEDAKISRELVDGAWTAAMVGDRRR</sequence>
<gene>
    <name evidence="2" type="ORF">UX31_C0001G0069</name>
</gene>